<keyword evidence="2 4" id="KW-0460">Magnesium</keyword>
<dbReference type="HAMAP" id="MF_00470">
    <property type="entry name" value="MenC_1"/>
    <property type="match status" value="1"/>
</dbReference>
<keyword evidence="3 4" id="KW-0456">Lyase</keyword>
<dbReference type="SUPFAM" id="SSF51604">
    <property type="entry name" value="Enolase C-terminal domain-like"/>
    <property type="match status" value="1"/>
</dbReference>
<evidence type="ECO:0000256" key="3">
    <source>
        <dbReference type="ARBA" id="ARBA00023239"/>
    </source>
</evidence>
<organism evidence="7 8">
    <name type="scientific">Enterovibrio norvegicus DSM 15893</name>
    <dbReference type="NCBI Taxonomy" id="1121869"/>
    <lineage>
        <taxon>Bacteria</taxon>
        <taxon>Pseudomonadati</taxon>
        <taxon>Pseudomonadota</taxon>
        <taxon>Gammaproteobacteria</taxon>
        <taxon>Vibrionales</taxon>
        <taxon>Vibrionaceae</taxon>
        <taxon>Enterovibrio</taxon>
    </lineage>
</organism>
<dbReference type="InterPro" id="IPR010196">
    <property type="entry name" value="OSB_synthase_MenC1"/>
</dbReference>
<dbReference type="OrthoDB" id="3725747at2"/>
<dbReference type="PANTHER" id="PTHR48073">
    <property type="entry name" value="O-SUCCINYLBENZOATE SYNTHASE-RELATED"/>
    <property type="match status" value="1"/>
</dbReference>
<gene>
    <name evidence="4" type="primary">menC</name>
    <name evidence="7" type="ORF">SAMN03084138_01561</name>
</gene>
<feature type="domain" description="Mandelate racemase/muconate lactonizing enzyme C-terminal" evidence="6">
    <location>
        <begin position="116"/>
        <end position="211"/>
    </location>
</feature>
<evidence type="ECO:0000256" key="4">
    <source>
        <dbReference type="HAMAP-Rule" id="MF_00470"/>
    </source>
</evidence>
<accession>A0A1I5NBF5</accession>
<dbReference type="GO" id="GO:0043748">
    <property type="term" value="F:O-succinylbenzoate synthase activity"/>
    <property type="evidence" value="ECO:0007669"/>
    <property type="project" value="UniProtKB-EC"/>
</dbReference>
<dbReference type="STRING" id="1121869.SAMN03084138_01561"/>
<feature type="active site" description="Proton acceptor" evidence="4">
    <location>
        <position position="237"/>
    </location>
</feature>
<evidence type="ECO:0000256" key="2">
    <source>
        <dbReference type="ARBA" id="ARBA00022842"/>
    </source>
</evidence>
<sequence length="327" mass="35703">MKHATLYRYDLPMDSGVILRHTRLTQRVGFIVELRDGERIGRGEIAPLPEFSKETAEQAGEQAQVMLNHWLAGQAIDWDVLSPSVAFGISMAMAELSGELPAEGNFVVAPLCSGDPDDLVQKLADMPGQKVAKIKVGLYEAIRDGMVANMFLEVIPDLLLRLDANRQWTPAKAAQFAKYVHPAFRERIAFLEEPCPSPEESLAFAKDSGIAVAWDETLRDEGFELEAADGLKAIVIKPTLIGGLAKVKSLVAQAHDMGLEVVISSSLESSFGLNQLARVAHWLTPSTIPGLDTIDLFQTQLEVPWPNCTLPTTPLSDCSIAWQASSQ</sequence>
<comment type="similarity">
    <text evidence="4">Belongs to the mandelate racemase/muconate lactonizing enzyme family. MenC type 1 subfamily.</text>
</comment>
<dbReference type="Gene3D" id="3.20.20.120">
    <property type="entry name" value="Enolase-like C-terminal domain"/>
    <property type="match status" value="1"/>
</dbReference>
<dbReference type="NCBIfam" id="NF003473">
    <property type="entry name" value="PRK05105.1"/>
    <property type="match status" value="1"/>
</dbReference>
<dbReference type="SUPFAM" id="SSF54826">
    <property type="entry name" value="Enolase N-terminal domain-like"/>
    <property type="match status" value="1"/>
</dbReference>
<dbReference type="CDD" id="cd03320">
    <property type="entry name" value="OSBS"/>
    <property type="match status" value="1"/>
</dbReference>
<dbReference type="InterPro" id="IPR036849">
    <property type="entry name" value="Enolase-like_C_sf"/>
</dbReference>
<comment type="pathway">
    <text evidence="4">Quinol/quinone metabolism; 1,4-dihydroxy-2-naphthoate biosynthesis; 1,4-dihydroxy-2-naphthoate from chorismate: step 4/7.</text>
</comment>
<dbReference type="GO" id="GO:0009234">
    <property type="term" value="P:menaquinone biosynthetic process"/>
    <property type="evidence" value="ECO:0007669"/>
    <property type="project" value="UniProtKB-UniRule"/>
</dbReference>
<comment type="catalytic activity">
    <reaction evidence="4">
        <text>(1R,6R)-6-hydroxy-2-succinyl-cyclohexa-2,4-diene-1-carboxylate = 2-succinylbenzoate + H2O</text>
        <dbReference type="Rhea" id="RHEA:10196"/>
        <dbReference type="ChEBI" id="CHEBI:15377"/>
        <dbReference type="ChEBI" id="CHEBI:18325"/>
        <dbReference type="ChEBI" id="CHEBI:58689"/>
        <dbReference type="EC" id="4.2.1.113"/>
    </reaction>
</comment>
<feature type="binding site" evidence="4">
    <location>
        <position position="163"/>
    </location>
    <ligand>
        <name>Mg(2+)</name>
        <dbReference type="ChEBI" id="CHEBI:18420"/>
    </ligand>
</feature>
<evidence type="ECO:0000313" key="8">
    <source>
        <dbReference type="Proteomes" id="UP000182692"/>
    </source>
</evidence>
<dbReference type="EMBL" id="FOWR01000009">
    <property type="protein sequence ID" value="SFP19205.1"/>
    <property type="molecule type" value="Genomic_DNA"/>
</dbReference>
<dbReference type="GO" id="GO:0000287">
    <property type="term" value="F:magnesium ion binding"/>
    <property type="evidence" value="ECO:0007669"/>
    <property type="project" value="UniProtKB-UniRule"/>
</dbReference>
<evidence type="ECO:0000256" key="1">
    <source>
        <dbReference type="ARBA" id="ARBA00022723"/>
    </source>
</evidence>
<keyword evidence="1 4" id="KW-0479">Metal-binding</keyword>
<evidence type="ECO:0000256" key="5">
    <source>
        <dbReference type="NCBIfam" id="TIGR01927"/>
    </source>
</evidence>
<comment type="cofactor">
    <cofactor evidence="4">
        <name>a divalent metal cation</name>
        <dbReference type="ChEBI" id="CHEBI:60240"/>
    </cofactor>
</comment>
<dbReference type="AlphaFoldDB" id="A0A1I5NBF5"/>
<dbReference type="Pfam" id="PF13378">
    <property type="entry name" value="MR_MLE_C"/>
    <property type="match status" value="1"/>
</dbReference>
<keyword evidence="4" id="KW-0474">Menaquinone biosynthesis</keyword>
<dbReference type="SFLD" id="SFLDF00009">
    <property type="entry name" value="o-succinylbenzoate_synthase"/>
    <property type="match status" value="1"/>
</dbReference>
<dbReference type="InterPro" id="IPR041338">
    <property type="entry name" value="OSBS_N"/>
</dbReference>
<dbReference type="RefSeq" id="WP_074926404.1">
    <property type="nucleotide sequence ID" value="NZ_FOWR01000009.1"/>
</dbReference>
<dbReference type="SFLD" id="SFLDG00180">
    <property type="entry name" value="muconate_cycloisomerase"/>
    <property type="match status" value="1"/>
</dbReference>
<comment type="pathway">
    <text evidence="4">Quinol/quinone metabolism; menaquinone biosynthesis.</text>
</comment>
<dbReference type="Gene3D" id="3.30.390.10">
    <property type="entry name" value="Enolase-like, N-terminal domain"/>
    <property type="match status" value="1"/>
</dbReference>
<dbReference type="Pfam" id="PF21508">
    <property type="entry name" value="MenC_N"/>
    <property type="match status" value="1"/>
</dbReference>
<evidence type="ECO:0000313" key="7">
    <source>
        <dbReference type="EMBL" id="SFP19205.1"/>
    </source>
</evidence>
<dbReference type="UniPathway" id="UPA00079"/>
<dbReference type="PANTHER" id="PTHR48073:SF2">
    <property type="entry name" value="O-SUCCINYLBENZOATE SYNTHASE"/>
    <property type="match status" value="1"/>
</dbReference>
<dbReference type="InterPro" id="IPR029017">
    <property type="entry name" value="Enolase-like_N"/>
</dbReference>
<dbReference type="SFLD" id="SFLDS00001">
    <property type="entry name" value="Enolase"/>
    <property type="match status" value="1"/>
</dbReference>
<dbReference type="UniPathway" id="UPA01057">
    <property type="reaction ID" value="UER00165"/>
</dbReference>
<dbReference type="EC" id="4.2.1.113" evidence="4 5"/>
<protein>
    <recommendedName>
        <fullName evidence="4 5">o-succinylbenzoate synthase</fullName>
        <shortName evidence="4">OSB synthase</shortName>
        <shortName evidence="4">OSBS</shortName>
        <ecNumber evidence="4 5">4.2.1.113</ecNumber>
    </recommendedName>
    <alternativeName>
        <fullName evidence="4">4-(2'-carboxyphenyl)-4-oxybutyric acid synthase</fullName>
    </alternativeName>
    <alternativeName>
        <fullName evidence="4">o-succinylbenzoic acid synthase</fullName>
    </alternativeName>
</protein>
<feature type="binding site" evidence="4">
    <location>
        <position position="192"/>
    </location>
    <ligand>
        <name>Mg(2+)</name>
        <dbReference type="ChEBI" id="CHEBI:18420"/>
    </ligand>
</feature>
<evidence type="ECO:0000259" key="6">
    <source>
        <dbReference type="SMART" id="SM00922"/>
    </source>
</evidence>
<name>A0A1I5NBF5_9GAMM</name>
<reference evidence="7 8" key="1">
    <citation type="submission" date="2016-10" db="EMBL/GenBank/DDBJ databases">
        <authorList>
            <person name="de Groot N.N."/>
        </authorList>
    </citation>
    <scope>NUCLEOTIDE SEQUENCE [LARGE SCALE GENOMIC DNA]</scope>
    <source>
        <strain evidence="7 8">DSM 15893</strain>
    </source>
</reference>
<dbReference type="GeneID" id="35871812"/>
<feature type="binding site" evidence="4">
    <location>
        <position position="215"/>
    </location>
    <ligand>
        <name>Mg(2+)</name>
        <dbReference type="ChEBI" id="CHEBI:18420"/>
    </ligand>
</feature>
<dbReference type="InterPro" id="IPR029065">
    <property type="entry name" value="Enolase_C-like"/>
</dbReference>
<dbReference type="NCBIfam" id="TIGR01927">
    <property type="entry name" value="menC_gam_Gplu"/>
    <property type="match status" value="1"/>
</dbReference>
<dbReference type="Proteomes" id="UP000182692">
    <property type="component" value="Unassembled WGS sequence"/>
</dbReference>
<dbReference type="SMART" id="SM00922">
    <property type="entry name" value="MR_MLE"/>
    <property type="match status" value="1"/>
</dbReference>
<proteinExistence type="inferred from homology"/>
<dbReference type="InterPro" id="IPR013342">
    <property type="entry name" value="Mandelate_racemase_C"/>
</dbReference>
<comment type="function">
    <text evidence="4">Converts 2-succinyl-6-hydroxy-2,4-cyclohexadiene-1-carboxylate (SHCHC) to 2-succinylbenzoate (OSB).</text>
</comment>
<feature type="active site" description="Proton donor" evidence="4">
    <location>
        <position position="135"/>
    </location>
</feature>